<dbReference type="PANTHER" id="PTHR35527">
    <property type="entry name" value="CHOLOYLGLYCINE HYDROLASE"/>
    <property type="match status" value="1"/>
</dbReference>
<dbReference type="SUPFAM" id="SSF56235">
    <property type="entry name" value="N-terminal nucleophile aminohydrolases (Ntn hydrolases)"/>
    <property type="match status" value="1"/>
</dbReference>
<comment type="similarity">
    <text evidence="1">Belongs to the peptidase C59 family.</text>
</comment>
<dbReference type="AlphaFoldDB" id="A0A0G4G9I3"/>
<dbReference type="VEuPathDB" id="CryptoDB:Cvel_20801"/>
<feature type="region of interest" description="Disordered" evidence="3">
    <location>
        <begin position="283"/>
        <end position="338"/>
    </location>
</feature>
<feature type="domain" description="Choloylglycine hydrolase/NAAA C-terminal" evidence="4">
    <location>
        <begin position="57"/>
        <end position="289"/>
    </location>
</feature>
<evidence type="ECO:0000259" key="4">
    <source>
        <dbReference type="Pfam" id="PF02275"/>
    </source>
</evidence>
<sequence length="419" mass="46179">MEFEFSPVLNPAYALQTYPKGSLQFSRPSDKPKNDFAFAAIGVEIPIPGHHFVPYITATEGMNTEGLTISLQLLRAAEYEQAKNNSGGEGDGDSDARPTVYWVDLVAYLLGTCGSWEDVASRLENLKVIDPPVWNVLDARAHWIVTDASGSQHVFTWLKGKLVVWDNSEVGVTTNDPPLDWHLQNLANFVNVSPFKPSVPEWVQSDSAVGPVPFSGKKLPNGMNLLGLPGDFTPAGRFVRMYFLSKFAETEGTGGASRLGSVYEGIEAVQNILNSVGIPRGSLRVDHSKKNSEESSLDVLVGQTEEKKGSEDASGKRLRGSSVSSDSGTTEEGEEEMQWGSLKIHDLYNRLEEGETQWTVLKLPKEGKFLFRTYQNAQWRMIDVKALAEAKQKKTFRLFASKNTDPFEQLGVQTVSLTA</sequence>
<evidence type="ECO:0000256" key="2">
    <source>
        <dbReference type="ARBA" id="ARBA00022801"/>
    </source>
</evidence>
<feature type="compositionally biased region" description="Basic and acidic residues" evidence="3">
    <location>
        <begin position="283"/>
        <end position="293"/>
    </location>
</feature>
<dbReference type="Gene3D" id="3.60.60.10">
    <property type="entry name" value="Penicillin V Acylase, Chain A"/>
    <property type="match status" value="1"/>
</dbReference>
<dbReference type="PANTHER" id="PTHR35527:SF2">
    <property type="entry name" value="HYDROLASE"/>
    <property type="match status" value="1"/>
</dbReference>
<reference evidence="5" key="1">
    <citation type="submission" date="2014-11" db="EMBL/GenBank/DDBJ databases">
        <authorList>
            <person name="Otto D Thomas"/>
            <person name="Naeem Raeece"/>
        </authorList>
    </citation>
    <scope>NUCLEOTIDE SEQUENCE</scope>
</reference>
<dbReference type="Pfam" id="PF02275">
    <property type="entry name" value="CBAH"/>
    <property type="match status" value="1"/>
</dbReference>
<keyword evidence="2" id="KW-0378">Hydrolase</keyword>
<dbReference type="InterPro" id="IPR052193">
    <property type="entry name" value="Peptidase_C59"/>
</dbReference>
<gene>
    <name evidence="5" type="ORF">Cvel_20801</name>
</gene>
<proteinExistence type="inferred from homology"/>
<dbReference type="InterPro" id="IPR029055">
    <property type="entry name" value="Ntn_hydrolases_N"/>
</dbReference>
<protein>
    <recommendedName>
        <fullName evidence="4">Choloylglycine hydrolase/NAAA C-terminal domain-containing protein</fullName>
    </recommendedName>
</protein>
<name>A0A0G4G9I3_9ALVE</name>
<dbReference type="InterPro" id="IPR029132">
    <property type="entry name" value="CBAH/NAAA_C"/>
</dbReference>
<feature type="compositionally biased region" description="Basic and acidic residues" evidence="3">
    <location>
        <begin position="304"/>
        <end position="315"/>
    </location>
</feature>
<accession>A0A0G4G9I3</accession>
<organism evidence="5">
    <name type="scientific">Chromera velia CCMP2878</name>
    <dbReference type="NCBI Taxonomy" id="1169474"/>
    <lineage>
        <taxon>Eukaryota</taxon>
        <taxon>Sar</taxon>
        <taxon>Alveolata</taxon>
        <taxon>Colpodellida</taxon>
        <taxon>Chromeraceae</taxon>
        <taxon>Chromera</taxon>
    </lineage>
</organism>
<dbReference type="GO" id="GO:0016787">
    <property type="term" value="F:hydrolase activity"/>
    <property type="evidence" value="ECO:0007669"/>
    <property type="project" value="UniProtKB-KW"/>
</dbReference>
<dbReference type="EMBL" id="CDMZ01000994">
    <property type="protein sequence ID" value="CEM25345.1"/>
    <property type="molecule type" value="Genomic_DNA"/>
</dbReference>
<evidence type="ECO:0000313" key="5">
    <source>
        <dbReference type="EMBL" id="CEM25345.1"/>
    </source>
</evidence>
<evidence type="ECO:0000256" key="1">
    <source>
        <dbReference type="ARBA" id="ARBA00006625"/>
    </source>
</evidence>
<evidence type="ECO:0000256" key="3">
    <source>
        <dbReference type="SAM" id="MobiDB-lite"/>
    </source>
</evidence>